<proteinExistence type="predicted"/>
<keyword evidence="1" id="KW-0812">Transmembrane</keyword>
<gene>
    <name evidence="2" type="ORF">VITISV_013433</name>
</gene>
<feature type="transmembrane region" description="Helical" evidence="1">
    <location>
        <begin position="255"/>
        <end position="281"/>
    </location>
</feature>
<organism evidence="2">
    <name type="scientific">Vitis vinifera</name>
    <name type="common">Grape</name>
    <dbReference type="NCBI Taxonomy" id="29760"/>
    <lineage>
        <taxon>Eukaryota</taxon>
        <taxon>Viridiplantae</taxon>
        <taxon>Streptophyta</taxon>
        <taxon>Embryophyta</taxon>
        <taxon>Tracheophyta</taxon>
        <taxon>Spermatophyta</taxon>
        <taxon>Magnoliopsida</taxon>
        <taxon>eudicotyledons</taxon>
        <taxon>Gunneridae</taxon>
        <taxon>Pentapetalae</taxon>
        <taxon>rosids</taxon>
        <taxon>Vitales</taxon>
        <taxon>Vitaceae</taxon>
        <taxon>Viteae</taxon>
        <taxon>Vitis</taxon>
    </lineage>
</organism>
<sequence>MCQRVVSQLRNTLRNGGAAAKFPLNFACLSSNGHNFFVSTPNYVPFESFQLQIVYRLKHWTPNFPRFETRYSMHNLRSRSTSKCVQQGCGCNISVHGVRARLQTAITSSFQIQIAHRLKRWPPDFSRFETKYGMHEMNFRKIFRHGDFTTISQLRKECTGLRNGTRVPRGGFVAVKHPSKWRLGCEMEDLQGVEVSQPFRSCDMGLRNGTHVPRGLFAAAKIFAEEDGRLRNDFAVGGHFRSGPLLAAKFRRPCYLLAFELLLIPNFLISPLLTFLLILIIQKPMLHQNKLELKH</sequence>
<keyword evidence="1" id="KW-1133">Transmembrane helix</keyword>
<protein>
    <submittedName>
        <fullName evidence="2">Uncharacterized protein</fullName>
    </submittedName>
</protein>
<name>A5BCI5_VITVI</name>
<accession>A5BCI5</accession>
<dbReference type="EMBL" id="AM454577">
    <property type="protein sequence ID" value="CAN72228.1"/>
    <property type="molecule type" value="Genomic_DNA"/>
</dbReference>
<evidence type="ECO:0000313" key="2">
    <source>
        <dbReference type="EMBL" id="CAN72228.1"/>
    </source>
</evidence>
<reference evidence="2" key="1">
    <citation type="journal article" date="2007" name="PLoS ONE">
        <title>The first genome sequence of an elite grapevine cultivar (Pinot noir Vitis vinifera L.): coping with a highly heterozygous genome.</title>
        <authorList>
            <person name="Velasco R."/>
            <person name="Zharkikh A."/>
            <person name="Troggio M."/>
            <person name="Cartwright D.A."/>
            <person name="Cestaro A."/>
            <person name="Pruss D."/>
            <person name="Pindo M."/>
            <person name="FitzGerald L.M."/>
            <person name="Vezzulli S."/>
            <person name="Reid J."/>
            <person name="Malacarne G."/>
            <person name="Iliev D."/>
            <person name="Coppola G."/>
            <person name="Wardell B."/>
            <person name="Micheletti D."/>
            <person name="Macalma T."/>
            <person name="Facci M."/>
            <person name="Mitchell J.T."/>
            <person name="Perazzolli M."/>
            <person name="Eldredge G."/>
            <person name="Gatto P."/>
            <person name="Oyzerski R."/>
            <person name="Moretto M."/>
            <person name="Gutin N."/>
            <person name="Stefanini M."/>
            <person name="Chen Y."/>
            <person name="Segala C."/>
            <person name="Davenport C."/>
            <person name="Dematte L."/>
            <person name="Mraz A."/>
            <person name="Battilana J."/>
            <person name="Stormo K."/>
            <person name="Costa F."/>
            <person name="Tao Q."/>
            <person name="Si-Ammour A."/>
            <person name="Harkins T."/>
            <person name="Lackey A."/>
            <person name="Perbost C."/>
            <person name="Taillon B."/>
            <person name="Stella A."/>
            <person name="Solovyev V."/>
            <person name="Fawcett J.A."/>
            <person name="Sterck L."/>
            <person name="Vandepoele K."/>
            <person name="Grando S.M."/>
            <person name="Toppo S."/>
            <person name="Moser C."/>
            <person name="Lanchbury J."/>
            <person name="Bogden R."/>
            <person name="Skolnick M."/>
            <person name="Sgaramella V."/>
            <person name="Bhatnagar S.K."/>
            <person name="Fontana P."/>
            <person name="Gutin A."/>
            <person name="Van de Peer Y."/>
            <person name="Salamini F."/>
            <person name="Viola R."/>
        </authorList>
    </citation>
    <scope>NUCLEOTIDE SEQUENCE</scope>
</reference>
<keyword evidence="1" id="KW-0472">Membrane</keyword>
<dbReference type="AlphaFoldDB" id="A5BCI5"/>
<evidence type="ECO:0000256" key="1">
    <source>
        <dbReference type="SAM" id="Phobius"/>
    </source>
</evidence>